<gene>
    <name evidence="2" type="ORF">TWF730_008111</name>
</gene>
<dbReference type="AlphaFoldDB" id="A0AAV9VDJ9"/>
<proteinExistence type="predicted"/>
<keyword evidence="3" id="KW-1185">Reference proteome</keyword>
<comment type="caution">
    <text evidence="2">The sequence shown here is derived from an EMBL/GenBank/DDBJ whole genome shotgun (WGS) entry which is preliminary data.</text>
</comment>
<protein>
    <recommendedName>
        <fullName evidence="4">F-box domain-containing protein</fullName>
    </recommendedName>
</protein>
<evidence type="ECO:0000256" key="1">
    <source>
        <dbReference type="SAM" id="MobiDB-lite"/>
    </source>
</evidence>
<feature type="region of interest" description="Disordered" evidence="1">
    <location>
        <begin position="17"/>
        <end position="50"/>
    </location>
</feature>
<dbReference type="EMBL" id="JAVHNS010000004">
    <property type="protein sequence ID" value="KAK6358792.1"/>
    <property type="molecule type" value="Genomic_DNA"/>
</dbReference>
<organism evidence="2 3">
    <name type="scientific">Orbilia blumenaviensis</name>
    <dbReference type="NCBI Taxonomy" id="1796055"/>
    <lineage>
        <taxon>Eukaryota</taxon>
        <taxon>Fungi</taxon>
        <taxon>Dikarya</taxon>
        <taxon>Ascomycota</taxon>
        <taxon>Pezizomycotina</taxon>
        <taxon>Orbiliomycetes</taxon>
        <taxon>Orbiliales</taxon>
        <taxon>Orbiliaceae</taxon>
        <taxon>Orbilia</taxon>
    </lineage>
</organism>
<reference evidence="2 3" key="1">
    <citation type="submission" date="2019-10" db="EMBL/GenBank/DDBJ databases">
        <authorList>
            <person name="Palmer J.M."/>
        </authorList>
    </citation>
    <scope>NUCLEOTIDE SEQUENCE [LARGE SCALE GENOMIC DNA]</scope>
    <source>
        <strain evidence="2 3">TWF730</strain>
    </source>
</reference>
<evidence type="ECO:0000313" key="3">
    <source>
        <dbReference type="Proteomes" id="UP001373714"/>
    </source>
</evidence>
<evidence type="ECO:0008006" key="4">
    <source>
        <dbReference type="Google" id="ProtNLM"/>
    </source>
</evidence>
<name>A0AAV9VDJ9_9PEZI</name>
<evidence type="ECO:0000313" key="2">
    <source>
        <dbReference type="EMBL" id="KAK6358792.1"/>
    </source>
</evidence>
<accession>A0AAV9VDJ9</accession>
<sequence>MSSASCNIFDSGQWRQGAAAAGQDDPTQQTPQRVTSTPANQTTTPPTARAGVLRRPSNLLKFFDPAAYYPVFSGIVDNLKFDDVARLSRTCKALSHLPRVVTKRDCDIDRLLSKWFNQPKSLRSLMAEQNIIIGSHFATALFSREYRTAALRFYATGGAPSAALEKFLQLQGYEELPRPEAKPESRRRKYERPNQRGLVIEIRVCSNSPLGALLAAANTTHVLNIVTSHKAYALFPLSSFMHKISFLTRDLNTDSVQHSLARYSHYDYDFQPIIWDSTPPPYSAEITQPRRVGDKYTWVIEFDNGSISRPAVPHSVIESTCFRLSVTPDPNIFMNRQPNYTNARYRLSCSGFQSPVLKYYYTFGCSAWRAFIGARVDALTKIEIYKLPAKDRTGLDLSIKKDFYKLEGRFQKSSRWKYCDHLVREWWDDWLKENDSNPVR</sequence>
<dbReference type="Proteomes" id="UP001373714">
    <property type="component" value="Unassembled WGS sequence"/>
</dbReference>